<feature type="transmembrane region" description="Helical" evidence="1">
    <location>
        <begin position="106"/>
        <end position="126"/>
    </location>
</feature>
<reference evidence="2 3" key="1">
    <citation type="submission" date="2021-03" db="EMBL/GenBank/DDBJ databases">
        <title>novel species isolated from a fishpond in China.</title>
        <authorList>
            <person name="Lu H."/>
            <person name="Cai Z."/>
        </authorList>
    </citation>
    <scope>NUCLEOTIDE SEQUENCE [LARGE SCALE GENOMIC DNA]</scope>
    <source>
        <strain evidence="2 3">Y57</strain>
    </source>
</reference>
<sequence>MKSLWPGWRRILNVSSSASLAGANLTLSLLLLWFADAAEFGSFAMLQVSTGLAYGISNALLGSPLLLFLKEKQPDESQLRGFFSASLLLAALLSAGQVLITLGLAAAAPVMLWASMLVFCGTLRWFGRNYALSVKPALAVSSDLTTSVLMLMGALLLWAIEWITLEGMLLVCAIAQCGGLLALGRTHASLFMTALFRRDWHAVKHGVNQQGKAALTGALSVEATTNGHSYLISLLAGPAAFAPIAAAALLFRPCFVVQGALASFERPRLVQLLAAQDRSGVRLAARQMMAWSALLWAGNALLVTALLIWPSHGLWEAKDNSMMLYLCLLWGGIVLLRSVRLTPSLFAQANDQFGLLAKACVTSALVTLPLLLTLILTVDVNASLYGLIVGEVIILAWLYPTYRRLLNAQATEVQSLC</sequence>
<organism evidence="2 3">
    <name type="scientific">Bowmanella yangjiangensis</name>
    <dbReference type="NCBI Taxonomy" id="2811230"/>
    <lineage>
        <taxon>Bacteria</taxon>
        <taxon>Pseudomonadati</taxon>
        <taxon>Pseudomonadota</taxon>
        <taxon>Gammaproteobacteria</taxon>
        <taxon>Alteromonadales</taxon>
        <taxon>Alteromonadaceae</taxon>
        <taxon>Bowmanella</taxon>
    </lineage>
</organism>
<dbReference type="Proteomes" id="UP000663992">
    <property type="component" value="Unassembled WGS sequence"/>
</dbReference>
<evidence type="ECO:0000256" key="1">
    <source>
        <dbReference type="SAM" id="Phobius"/>
    </source>
</evidence>
<evidence type="ECO:0008006" key="4">
    <source>
        <dbReference type="Google" id="ProtNLM"/>
    </source>
</evidence>
<keyword evidence="1" id="KW-0472">Membrane</keyword>
<keyword evidence="1" id="KW-0812">Transmembrane</keyword>
<accession>A0ABS3CUG6</accession>
<feature type="transmembrane region" description="Helical" evidence="1">
    <location>
        <begin position="138"/>
        <end position="160"/>
    </location>
</feature>
<feature type="transmembrane region" description="Helical" evidence="1">
    <location>
        <begin position="353"/>
        <end position="376"/>
    </location>
</feature>
<evidence type="ECO:0000313" key="3">
    <source>
        <dbReference type="Proteomes" id="UP000663992"/>
    </source>
</evidence>
<feature type="transmembrane region" description="Helical" evidence="1">
    <location>
        <begin position="81"/>
        <end position="100"/>
    </location>
</feature>
<comment type="caution">
    <text evidence="2">The sequence shown here is derived from an EMBL/GenBank/DDBJ whole genome shotgun (WGS) entry which is preliminary data.</text>
</comment>
<feature type="transmembrane region" description="Helical" evidence="1">
    <location>
        <begin position="47"/>
        <end position="69"/>
    </location>
</feature>
<feature type="transmembrane region" description="Helical" evidence="1">
    <location>
        <begin position="382"/>
        <end position="399"/>
    </location>
</feature>
<dbReference type="RefSeq" id="WP_206594084.1">
    <property type="nucleotide sequence ID" value="NZ_JAFKCS010000008.1"/>
</dbReference>
<dbReference type="EMBL" id="JAFKCS010000008">
    <property type="protein sequence ID" value="MBN7820245.1"/>
    <property type="molecule type" value="Genomic_DNA"/>
</dbReference>
<keyword evidence="1" id="KW-1133">Transmembrane helix</keyword>
<gene>
    <name evidence="2" type="ORF">J0A65_10245</name>
</gene>
<proteinExistence type="predicted"/>
<evidence type="ECO:0000313" key="2">
    <source>
        <dbReference type="EMBL" id="MBN7820245.1"/>
    </source>
</evidence>
<feature type="transmembrane region" description="Helical" evidence="1">
    <location>
        <begin position="288"/>
        <end position="310"/>
    </location>
</feature>
<keyword evidence="3" id="KW-1185">Reference proteome</keyword>
<protein>
    <recommendedName>
        <fullName evidence="4">Polysaccharide biosynthesis protein</fullName>
    </recommendedName>
</protein>
<name>A0ABS3CUG6_9ALTE</name>
<feature type="transmembrane region" description="Helical" evidence="1">
    <location>
        <begin position="230"/>
        <end position="251"/>
    </location>
</feature>
<feature type="transmembrane region" description="Helical" evidence="1">
    <location>
        <begin position="322"/>
        <end position="341"/>
    </location>
</feature>